<keyword evidence="1" id="KW-0812">Transmembrane</keyword>
<evidence type="ECO:0000256" key="1">
    <source>
        <dbReference type="SAM" id="Phobius"/>
    </source>
</evidence>
<dbReference type="EMBL" id="PIQO01000017">
    <property type="protein sequence ID" value="PKR83545.1"/>
    <property type="molecule type" value="Genomic_DNA"/>
</dbReference>
<dbReference type="InterPro" id="IPR024522">
    <property type="entry name" value="DUF3789"/>
</dbReference>
<keyword evidence="1" id="KW-1133">Transmembrane helix</keyword>
<gene>
    <name evidence="2" type="ORF">CWO92_18440</name>
</gene>
<comment type="caution">
    <text evidence="2">The sequence shown here is derived from an EMBL/GenBank/DDBJ whole genome shotgun (WGS) entry which is preliminary data.</text>
</comment>
<proteinExistence type="predicted"/>
<sequence length="64" mass="6960">MVTSFNRKKVVDILYAITIIISFIIGSFVGVGIMCLMSIAKESDNQLYGGGWNGNKETVTEDGN</sequence>
<protein>
    <recommendedName>
        <fullName evidence="4">DUF3789 domain-containing protein</fullName>
    </recommendedName>
</protein>
<dbReference type="Pfam" id="PF12664">
    <property type="entry name" value="DUF3789"/>
    <property type="match status" value="1"/>
</dbReference>
<reference evidence="2 3" key="1">
    <citation type="submission" date="2017-11" db="EMBL/GenBank/DDBJ databases">
        <title>Bacillus camelliae sp. nov., isolated from pu'er tea.</title>
        <authorList>
            <person name="Niu L."/>
        </authorList>
    </citation>
    <scope>NUCLEOTIDE SEQUENCE [LARGE SCALE GENOMIC DNA]</scope>
    <source>
        <strain evidence="2 3">7578-1</strain>
    </source>
</reference>
<dbReference type="AlphaFoldDB" id="A0A2N3LG58"/>
<name>A0A2N3LG58_9BACI</name>
<organism evidence="2 3">
    <name type="scientific">Heyndrickxia camelliae</name>
    <dbReference type="NCBI Taxonomy" id="1707093"/>
    <lineage>
        <taxon>Bacteria</taxon>
        <taxon>Bacillati</taxon>
        <taxon>Bacillota</taxon>
        <taxon>Bacilli</taxon>
        <taxon>Bacillales</taxon>
        <taxon>Bacillaceae</taxon>
        <taxon>Heyndrickxia</taxon>
    </lineage>
</organism>
<evidence type="ECO:0000313" key="3">
    <source>
        <dbReference type="Proteomes" id="UP000233440"/>
    </source>
</evidence>
<dbReference type="RefSeq" id="WP_101355685.1">
    <property type="nucleotide sequence ID" value="NZ_PIQO01000017.1"/>
</dbReference>
<evidence type="ECO:0008006" key="4">
    <source>
        <dbReference type="Google" id="ProtNLM"/>
    </source>
</evidence>
<keyword evidence="3" id="KW-1185">Reference proteome</keyword>
<evidence type="ECO:0000313" key="2">
    <source>
        <dbReference type="EMBL" id="PKR83545.1"/>
    </source>
</evidence>
<dbReference type="Proteomes" id="UP000233440">
    <property type="component" value="Unassembled WGS sequence"/>
</dbReference>
<keyword evidence="1" id="KW-0472">Membrane</keyword>
<accession>A0A2N3LG58</accession>
<feature type="transmembrane region" description="Helical" evidence="1">
    <location>
        <begin position="13"/>
        <end position="37"/>
    </location>
</feature>